<comment type="function">
    <text evidence="8">Catalyzes xyloglucan endohydrolysis (XEH) and/or endotransglycosylation (XET). Cleaves and religates xyloglucan polymers, an essential constituent of the primary cell wall, and thereby participates in cell wall construction of growing tissues.</text>
</comment>
<dbReference type="InterPro" id="IPR000757">
    <property type="entry name" value="Beta-glucanase-like"/>
</dbReference>
<gene>
    <name evidence="10" type="ORF">GOP47_0004073</name>
</gene>
<sequence>MEPALQGFIKAESSRRSRIRQLISDNQVLAMAALLWPLLAMVMAGQIQGSRADSAPGHFNDHFYAGWRPDHVWLADEGRTINLMLDNNTGSGFRSYHSYAHGYVSISIKLVPSNSAGVVVAYYMSSERTNTTEDWDEIDFEFLGNVSGQPWILQTNIFTNGTGGREQRIFLWFDPTEDYHDYSMLWNPHQIVWYVDSVPVRIYRNTSITYATYPKYKPMAIYSSIWNGDSWATRGGLEKINWTYSPFITSYTNFLVDACEWNLPNQAPSCFWYTQPYWWDQPDKWTLSVAEKNYYMYYTKQYTIYDYCVDTLRYPNQMPECATPPWD</sequence>
<dbReference type="InterPro" id="IPR013320">
    <property type="entry name" value="ConA-like_dom_sf"/>
</dbReference>
<reference evidence="10" key="1">
    <citation type="submission" date="2021-01" db="EMBL/GenBank/DDBJ databases">
        <title>Adiantum capillus-veneris genome.</title>
        <authorList>
            <person name="Fang Y."/>
            <person name="Liao Q."/>
        </authorList>
    </citation>
    <scope>NUCLEOTIDE SEQUENCE</scope>
    <source>
        <strain evidence="10">H3</strain>
        <tissue evidence="10">Leaf</tissue>
    </source>
</reference>
<dbReference type="AlphaFoldDB" id="A0A9D4ZQ14"/>
<dbReference type="GO" id="GO:0048046">
    <property type="term" value="C:apoplast"/>
    <property type="evidence" value="ECO:0007669"/>
    <property type="project" value="UniProtKB-SubCell"/>
</dbReference>
<keyword evidence="8" id="KW-0134">Cell wall</keyword>
<evidence type="ECO:0000259" key="9">
    <source>
        <dbReference type="PROSITE" id="PS51762"/>
    </source>
</evidence>
<dbReference type="Pfam" id="PF06955">
    <property type="entry name" value="XET_C"/>
    <property type="match status" value="1"/>
</dbReference>
<dbReference type="PIRSF" id="PIRSF005604">
    <property type="entry name" value="XET"/>
    <property type="match status" value="1"/>
</dbReference>
<evidence type="ECO:0000256" key="2">
    <source>
        <dbReference type="ARBA" id="ARBA00022801"/>
    </source>
</evidence>
<evidence type="ECO:0000256" key="5">
    <source>
        <dbReference type="ARBA" id="ARBA00023295"/>
    </source>
</evidence>
<feature type="glycosylation site" description="N-linked (GlcNAc...) asparagine" evidence="7">
    <location>
        <position position="145"/>
    </location>
</feature>
<keyword evidence="8" id="KW-0964">Secreted</keyword>
<evidence type="ECO:0000313" key="10">
    <source>
        <dbReference type="EMBL" id="KAI5080890.1"/>
    </source>
</evidence>
<dbReference type="PANTHER" id="PTHR31062">
    <property type="entry name" value="XYLOGLUCAN ENDOTRANSGLUCOSYLASE/HYDROLASE PROTEIN 8-RELATED"/>
    <property type="match status" value="1"/>
</dbReference>
<feature type="active site" description="Nucleophile" evidence="6">
    <location>
        <position position="137"/>
    </location>
</feature>
<evidence type="ECO:0000256" key="4">
    <source>
        <dbReference type="ARBA" id="ARBA00023180"/>
    </source>
</evidence>
<feature type="domain" description="GH16" evidence="9">
    <location>
        <begin position="1"/>
        <end position="251"/>
    </location>
</feature>
<comment type="subcellular location">
    <subcellularLocation>
        <location evidence="8">Secreted</location>
        <location evidence="8">Cell wall</location>
    </subcellularLocation>
    <subcellularLocation>
        <location evidence="8">Secreted</location>
        <location evidence="8">Extracellular space</location>
        <location evidence="8">Apoplast</location>
    </subcellularLocation>
</comment>
<evidence type="ECO:0000256" key="6">
    <source>
        <dbReference type="PIRSR" id="PIRSR005604-1"/>
    </source>
</evidence>
<accession>A0A9D4ZQ14</accession>
<keyword evidence="2 8" id="KW-0378">Hydrolase</keyword>
<keyword evidence="4" id="KW-0325">Glycoprotein</keyword>
<dbReference type="InterPro" id="IPR016455">
    <property type="entry name" value="XTH"/>
</dbReference>
<dbReference type="EC" id="2.4.1.207" evidence="8"/>
<dbReference type="GO" id="GO:0010411">
    <property type="term" value="P:xyloglucan metabolic process"/>
    <property type="evidence" value="ECO:0007669"/>
    <property type="project" value="InterPro"/>
</dbReference>
<dbReference type="EMBL" id="JABFUD020000004">
    <property type="protein sequence ID" value="KAI5080890.1"/>
    <property type="molecule type" value="Genomic_DNA"/>
</dbReference>
<feature type="active site" description="Proton donor" evidence="6">
    <location>
        <position position="141"/>
    </location>
</feature>
<dbReference type="CDD" id="cd02176">
    <property type="entry name" value="GH16_XET"/>
    <property type="match status" value="1"/>
</dbReference>
<evidence type="ECO:0000256" key="3">
    <source>
        <dbReference type="ARBA" id="ARBA00023157"/>
    </source>
</evidence>
<keyword evidence="11" id="KW-1185">Reference proteome</keyword>
<dbReference type="PROSITE" id="PS01034">
    <property type="entry name" value="GH16_1"/>
    <property type="match status" value="1"/>
</dbReference>
<protein>
    <recommendedName>
        <fullName evidence="8">Xyloglucan endotransglucosylase/hydrolase</fullName>
        <ecNumber evidence="8">2.4.1.207</ecNumber>
    </recommendedName>
</protein>
<evidence type="ECO:0000256" key="1">
    <source>
        <dbReference type="ARBA" id="ARBA00022679"/>
    </source>
</evidence>
<organism evidence="10 11">
    <name type="scientific">Adiantum capillus-veneris</name>
    <name type="common">Maidenhair fern</name>
    <dbReference type="NCBI Taxonomy" id="13818"/>
    <lineage>
        <taxon>Eukaryota</taxon>
        <taxon>Viridiplantae</taxon>
        <taxon>Streptophyta</taxon>
        <taxon>Embryophyta</taxon>
        <taxon>Tracheophyta</taxon>
        <taxon>Polypodiopsida</taxon>
        <taxon>Polypodiidae</taxon>
        <taxon>Polypodiales</taxon>
        <taxon>Pteridineae</taxon>
        <taxon>Pteridaceae</taxon>
        <taxon>Vittarioideae</taxon>
        <taxon>Adiantum</taxon>
    </lineage>
</organism>
<dbReference type="InterPro" id="IPR010713">
    <property type="entry name" value="XET_C"/>
</dbReference>
<comment type="similarity">
    <text evidence="8">Belongs to the glycosyl hydrolase 16 family.</text>
</comment>
<keyword evidence="5 8" id="KW-0326">Glycosidase</keyword>
<keyword evidence="3" id="KW-1015">Disulfide bond</keyword>
<evidence type="ECO:0000256" key="8">
    <source>
        <dbReference type="RuleBase" id="RU361120"/>
    </source>
</evidence>
<dbReference type="GO" id="GO:0042546">
    <property type="term" value="P:cell wall biogenesis"/>
    <property type="evidence" value="ECO:0007669"/>
    <property type="project" value="InterPro"/>
</dbReference>
<comment type="PTM">
    <text evidence="8">Contains at least one intrachain disulfide bond essential for its enzymatic activity.</text>
</comment>
<dbReference type="Gene3D" id="2.60.120.200">
    <property type="match status" value="1"/>
</dbReference>
<dbReference type="InterPro" id="IPR044791">
    <property type="entry name" value="Beta-glucanase/XTH"/>
</dbReference>
<keyword evidence="8" id="KW-0052">Apoplast</keyword>
<keyword evidence="1 8" id="KW-0808">Transferase</keyword>
<dbReference type="GO" id="GO:0016762">
    <property type="term" value="F:xyloglucan:xyloglucosyl transferase activity"/>
    <property type="evidence" value="ECO:0007669"/>
    <property type="project" value="UniProtKB-EC"/>
</dbReference>
<comment type="caution">
    <text evidence="10">The sequence shown here is derived from an EMBL/GenBank/DDBJ whole genome shotgun (WGS) entry which is preliminary data.</text>
</comment>
<name>A0A9D4ZQ14_ADICA</name>
<dbReference type="InterPro" id="IPR008263">
    <property type="entry name" value="GH16_AS"/>
</dbReference>
<evidence type="ECO:0000256" key="7">
    <source>
        <dbReference type="PIRSR" id="PIRSR005604-2"/>
    </source>
</evidence>
<dbReference type="OrthoDB" id="4781at2759"/>
<keyword evidence="8" id="KW-0961">Cell wall biogenesis/degradation</keyword>
<dbReference type="PROSITE" id="PS51762">
    <property type="entry name" value="GH16_2"/>
    <property type="match status" value="1"/>
</dbReference>
<dbReference type="Pfam" id="PF00722">
    <property type="entry name" value="Glyco_hydro_16"/>
    <property type="match status" value="1"/>
</dbReference>
<dbReference type="GO" id="GO:0071555">
    <property type="term" value="P:cell wall organization"/>
    <property type="evidence" value="ECO:0007669"/>
    <property type="project" value="UniProtKB-KW"/>
</dbReference>
<evidence type="ECO:0000313" key="11">
    <source>
        <dbReference type="Proteomes" id="UP000886520"/>
    </source>
</evidence>
<dbReference type="GO" id="GO:0004553">
    <property type="term" value="F:hydrolase activity, hydrolyzing O-glycosyl compounds"/>
    <property type="evidence" value="ECO:0007669"/>
    <property type="project" value="InterPro"/>
</dbReference>
<proteinExistence type="inferred from homology"/>
<dbReference type="Proteomes" id="UP000886520">
    <property type="component" value="Chromosome 4"/>
</dbReference>
<dbReference type="SUPFAM" id="SSF49899">
    <property type="entry name" value="Concanavalin A-like lectins/glucanases"/>
    <property type="match status" value="1"/>
</dbReference>